<evidence type="ECO:0000256" key="1">
    <source>
        <dbReference type="SAM" id="MobiDB-lite"/>
    </source>
</evidence>
<evidence type="ECO:0000313" key="3">
    <source>
        <dbReference type="Proteomes" id="UP000479710"/>
    </source>
</evidence>
<dbReference type="AlphaFoldDB" id="A0A6G1DT43"/>
<feature type="compositionally biased region" description="Polar residues" evidence="1">
    <location>
        <begin position="1"/>
        <end position="21"/>
    </location>
</feature>
<comment type="caution">
    <text evidence="2">The sequence shown here is derived from an EMBL/GenBank/DDBJ whole genome shotgun (WGS) entry which is preliminary data.</text>
</comment>
<keyword evidence="3" id="KW-1185">Reference proteome</keyword>
<dbReference type="EMBL" id="SPHZ02000006">
    <property type="protein sequence ID" value="KAF0915690.1"/>
    <property type="molecule type" value="Genomic_DNA"/>
</dbReference>
<feature type="region of interest" description="Disordered" evidence="1">
    <location>
        <begin position="1"/>
        <end position="23"/>
    </location>
</feature>
<reference evidence="2 3" key="1">
    <citation type="submission" date="2019-11" db="EMBL/GenBank/DDBJ databases">
        <title>Whole genome sequence of Oryza granulata.</title>
        <authorList>
            <person name="Li W."/>
        </authorList>
    </citation>
    <scope>NUCLEOTIDE SEQUENCE [LARGE SCALE GENOMIC DNA]</scope>
    <source>
        <strain evidence="3">cv. Menghai</strain>
        <tissue evidence="2">Leaf</tissue>
    </source>
</reference>
<evidence type="ECO:0000313" key="2">
    <source>
        <dbReference type="EMBL" id="KAF0915690.1"/>
    </source>
</evidence>
<sequence length="86" mass="9364">MDSGKTTTQTANLQSEPNTGVQPHPELLMAARHGNREQLKRLLSTVAVMPRPPLALPAGEVIVHVEEVDSILQTVGVDDDTEPVEW</sequence>
<gene>
    <name evidence="2" type="ORF">E2562_037831</name>
</gene>
<name>A0A6G1DT43_9ORYZ</name>
<accession>A0A6G1DT43</accession>
<protein>
    <submittedName>
        <fullName evidence="2">Uncharacterized protein</fullName>
    </submittedName>
</protein>
<dbReference type="Proteomes" id="UP000479710">
    <property type="component" value="Unassembled WGS sequence"/>
</dbReference>
<organism evidence="2 3">
    <name type="scientific">Oryza meyeriana var. granulata</name>
    <dbReference type="NCBI Taxonomy" id="110450"/>
    <lineage>
        <taxon>Eukaryota</taxon>
        <taxon>Viridiplantae</taxon>
        <taxon>Streptophyta</taxon>
        <taxon>Embryophyta</taxon>
        <taxon>Tracheophyta</taxon>
        <taxon>Spermatophyta</taxon>
        <taxon>Magnoliopsida</taxon>
        <taxon>Liliopsida</taxon>
        <taxon>Poales</taxon>
        <taxon>Poaceae</taxon>
        <taxon>BOP clade</taxon>
        <taxon>Oryzoideae</taxon>
        <taxon>Oryzeae</taxon>
        <taxon>Oryzinae</taxon>
        <taxon>Oryza</taxon>
        <taxon>Oryza meyeriana</taxon>
    </lineage>
</organism>
<proteinExistence type="predicted"/>